<keyword evidence="3" id="KW-1185">Reference proteome</keyword>
<feature type="signal peptide" evidence="1">
    <location>
        <begin position="1"/>
        <end position="16"/>
    </location>
</feature>
<evidence type="ECO:0000313" key="2">
    <source>
        <dbReference type="EMBL" id="QMW04895.1"/>
    </source>
</evidence>
<dbReference type="PROSITE" id="PS51257">
    <property type="entry name" value="PROKAR_LIPOPROTEIN"/>
    <property type="match status" value="1"/>
</dbReference>
<proteinExistence type="predicted"/>
<dbReference type="EMBL" id="CP059732">
    <property type="protein sequence ID" value="QMW04895.1"/>
    <property type="molecule type" value="Genomic_DNA"/>
</dbReference>
<sequence>MKTSIAVLTISLSALACRQPSAPADCDCQSTSYSLLTEKTGVYNKGGVSTINVKTGQVDGFYTLSCNPDFITGKAADRDTILLSGRARSNCYKGESLIALPGLLELITVRKK</sequence>
<evidence type="ECO:0000313" key="3">
    <source>
        <dbReference type="Proteomes" id="UP000515369"/>
    </source>
</evidence>
<feature type="chain" id="PRO_5028814023" description="Lipoprotein" evidence="1">
    <location>
        <begin position="17"/>
        <end position="112"/>
    </location>
</feature>
<name>A0A7G5H1A3_9BACT</name>
<gene>
    <name evidence="2" type="ORF">H3H32_08320</name>
</gene>
<evidence type="ECO:0008006" key="4">
    <source>
        <dbReference type="Google" id="ProtNLM"/>
    </source>
</evidence>
<dbReference type="AlphaFoldDB" id="A0A7G5H1A3"/>
<dbReference type="KEGG" id="sfol:H3H32_08320"/>
<keyword evidence="1" id="KW-0732">Signal</keyword>
<accession>A0A7G5H1A3</accession>
<reference evidence="2 3" key="1">
    <citation type="submission" date="2020-07" db="EMBL/GenBank/DDBJ databases">
        <title>Spirosoma foliorum sp. nov., isolated from the leaves on the Nejang mountain Korea, Republic of.</title>
        <authorList>
            <person name="Ho H."/>
            <person name="Lee Y.-J."/>
            <person name="Nurcahyanto D.-A."/>
            <person name="Kim S.-G."/>
        </authorList>
    </citation>
    <scope>NUCLEOTIDE SEQUENCE [LARGE SCALE GENOMIC DNA]</scope>
    <source>
        <strain evidence="2 3">PL0136</strain>
    </source>
</reference>
<protein>
    <recommendedName>
        <fullName evidence="4">Lipoprotein</fullName>
    </recommendedName>
</protein>
<dbReference type="Proteomes" id="UP000515369">
    <property type="component" value="Chromosome"/>
</dbReference>
<evidence type="ECO:0000256" key="1">
    <source>
        <dbReference type="SAM" id="SignalP"/>
    </source>
</evidence>
<dbReference type="RefSeq" id="WP_182462247.1">
    <property type="nucleotide sequence ID" value="NZ_CP059732.1"/>
</dbReference>
<organism evidence="2 3">
    <name type="scientific">Spirosoma foliorum</name>
    <dbReference type="NCBI Taxonomy" id="2710596"/>
    <lineage>
        <taxon>Bacteria</taxon>
        <taxon>Pseudomonadati</taxon>
        <taxon>Bacteroidota</taxon>
        <taxon>Cytophagia</taxon>
        <taxon>Cytophagales</taxon>
        <taxon>Cytophagaceae</taxon>
        <taxon>Spirosoma</taxon>
    </lineage>
</organism>